<reference evidence="4 5" key="1">
    <citation type="submission" date="2013-03" db="EMBL/GenBank/DDBJ databases">
        <title>Assembly of a new bacterial strain Brevibacillus borstelensis AK1.</title>
        <authorList>
            <person name="Rajan I."/>
            <person name="PoliReddy D."/>
            <person name="Sugumar T."/>
            <person name="Rathinam K."/>
            <person name="Alqarawi S."/>
            <person name="Khalil A.B."/>
            <person name="Sivakumar N."/>
        </authorList>
    </citation>
    <scope>NUCLEOTIDE SEQUENCE [LARGE SCALE GENOMIC DNA]</scope>
    <source>
        <strain evidence="4 5">AK1</strain>
    </source>
</reference>
<dbReference type="PROSITE" id="PS50977">
    <property type="entry name" value="HTH_TETR_2"/>
    <property type="match status" value="1"/>
</dbReference>
<dbReference type="Proteomes" id="UP000012081">
    <property type="component" value="Unassembled WGS sequence"/>
</dbReference>
<evidence type="ECO:0000313" key="4">
    <source>
        <dbReference type="EMBL" id="EMT51701.1"/>
    </source>
</evidence>
<dbReference type="Pfam" id="PF00440">
    <property type="entry name" value="TetR_N"/>
    <property type="match status" value="1"/>
</dbReference>
<dbReference type="AlphaFoldDB" id="M8DXH4"/>
<feature type="DNA-binding region" description="H-T-H motif" evidence="2">
    <location>
        <begin position="36"/>
        <end position="55"/>
    </location>
</feature>
<protein>
    <submittedName>
        <fullName evidence="4">TetR family transcriptional regulator</fullName>
    </submittedName>
</protein>
<dbReference type="GO" id="GO:0003677">
    <property type="term" value="F:DNA binding"/>
    <property type="evidence" value="ECO:0007669"/>
    <property type="project" value="UniProtKB-UniRule"/>
</dbReference>
<sequence length="218" mass="24693">MSPRTKEQCEELREKRIQQIMEAAGQIYFEKGLLFDIRDVAKKAGLGYGTVYHYYSNKNSLVSDLLDRGFELSEALTSAFFSRQEKSAELLDEFCAGLLRLWLEAPAAFIVYKWAAENFVGMEEQLRRTAKQRFDDTLYQPLLECITQMQVQSEALATGTDPGRIANFIIGTLVGCFGISMYHKDADFSPEGVLLMIRKSVSERRLSESGESKGRSRA</sequence>
<dbReference type="EMBL" id="APBN01000006">
    <property type="protein sequence ID" value="EMT51701.1"/>
    <property type="molecule type" value="Genomic_DNA"/>
</dbReference>
<dbReference type="RefSeq" id="WP_003389270.1">
    <property type="nucleotide sequence ID" value="NZ_APBN01000006.1"/>
</dbReference>
<dbReference type="OrthoDB" id="2720430at2"/>
<dbReference type="SUPFAM" id="SSF46689">
    <property type="entry name" value="Homeodomain-like"/>
    <property type="match status" value="1"/>
</dbReference>
<gene>
    <name evidence="4" type="ORF">I532_15201</name>
</gene>
<accession>M8DXH4</accession>
<organism evidence="4 5">
    <name type="scientific">Brevibacillus borstelensis AK1</name>
    <dbReference type="NCBI Taxonomy" id="1300222"/>
    <lineage>
        <taxon>Bacteria</taxon>
        <taxon>Bacillati</taxon>
        <taxon>Bacillota</taxon>
        <taxon>Bacilli</taxon>
        <taxon>Bacillales</taxon>
        <taxon>Paenibacillaceae</taxon>
        <taxon>Brevibacillus</taxon>
    </lineage>
</organism>
<dbReference type="InterPro" id="IPR009057">
    <property type="entry name" value="Homeodomain-like_sf"/>
</dbReference>
<comment type="caution">
    <text evidence="4">The sequence shown here is derived from an EMBL/GenBank/DDBJ whole genome shotgun (WGS) entry which is preliminary data.</text>
</comment>
<feature type="domain" description="HTH tetR-type" evidence="3">
    <location>
        <begin position="14"/>
        <end position="73"/>
    </location>
</feature>
<dbReference type="STRING" id="1300222.I532_15201"/>
<evidence type="ECO:0000256" key="1">
    <source>
        <dbReference type="ARBA" id="ARBA00023125"/>
    </source>
</evidence>
<dbReference type="Gene3D" id="1.10.357.10">
    <property type="entry name" value="Tetracycline Repressor, domain 2"/>
    <property type="match status" value="1"/>
</dbReference>
<dbReference type="PRINTS" id="PR00455">
    <property type="entry name" value="HTHTETR"/>
</dbReference>
<evidence type="ECO:0000256" key="2">
    <source>
        <dbReference type="PROSITE-ProRule" id="PRU00335"/>
    </source>
</evidence>
<dbReference type="PATRIC" id="fig|1300222.3.peg.3179"/>
<dbReference type="InterPro" id="IPR001647">
    <property type="entry name" value="HTH_TetR"/>
</dbReference>
<evidence type="ECO:0000313" key="5">
    <source>
        <dbReference type="Proteomes" id="UP000012081"/>
    </source>
</evidence>
<keyword evidence="1 2" id="KW-0238">DNA-binding</keyword>
<evidence type="ECO:0000259" key="3">
    <source>
        <dbReference type="PROSITE" id="PS50977"/>
    </source>
</evidence>
<proteinExistence type="predicted"/>
<keyword evidence="5" id="KW-1185">Reference proteome</keyword>
<name>M8DXH4_9BACL</name>